<evidence type="ECO:0000313" key="3">
    <source>
        <dbReference type="EnsemblFungi" id="EJT71477"/>
    </source>
</evidence>
<reference evidence="2" key="2">
    <citation type="submission" date="2010-07" db="EMBL/GenBank/DDBJ databases">
        <authorList>
            <consortium name="The Broad Institute Genome Sequencing Platform"/>
            <consortium name="Broad Institute Genome Sequencing Center for Infectious Disease"/>
            <person name="Ma L.-J."/>
            <person name="Dead R."/>
            <person name="Young S."/>
            <person name="Zeng Q."/>
            <person name="Koehrsen M."/>
            <person name="Alvarado L."/>
            <person name="Berlin A."/>
            <person name="Chapman S.B."/>
            <person name="Chen Z."/>
            <person name="Freedman E."/>
            <person name="Gellesch M."/>
            <person name="Goldberg J."/>
            <person name="Griggs A."/>
            <person name="Gujja S."/>
            <person name="Heilman E.R."/>
            <person name="Heiman D."/>
            <person name="Hepburn T."/>
            <person name="Howarth C."/>
            <person name="Jen D."/>
            <person name="Larson L."/>
            <person name="Mehta T."/>
            <person name="Neiman D."/>
            <person name="Pearson M."/>
            <person name="Roberts A."/>
            <person name="Saif S."/>
            <person name="Shea T."/>
            <person name="Shenoy N."/>
            <person name="Sisk P."/>
            <person name="Stolte C."/>
            <person name="Sykes S."/>
            <person name="Walk T."/>
            <person name="White J."/>
            <person name="Yandava C."/>
            <person name="Haas B."/>
            <person name="Nusbaum C."/>
            <person name="Birren B."/>
        </authorList>
    </citation>
    <scope>NUCLEOTIDE SEQUENCE</scope>
    <source>
        <strain evidence="2">R3-111a-1</strain>
    </source>
</reference>
<reference evidence="2" key="3">
    <citation type="submission" date="2010-09" db="EMBL/GenBank/DDBJ databases">
        <title>Annotation of Gaeumannomyces graminis var. tritici R3-111a-1.</title>
        <authorList>
            <consortium name="The Broad Institute Genome Sequencing Platform"/>
            <person name="Ma L.-J."/>
            <person name="Dead R."/>
            <person name="Young S.K."/>
            <person name="Zeng Q."/>
            <person name="Gargeya S."/>
            <person name="Fitzgerald M."/>
            <person name="Haas B."/>
            <person name="Abouelleil A."/>
            <person name="Alvarado L."/>
            <person name="Arachchi H.M."/>
            <person name="Berlin A."/>
            <person name="Brown A."/>
            <person name="Chapman S.B."/>
            <person name="Chen Z."/>
            <person name="Dunbar C."/>
            <person name="Freedman E."/>
            <person name="Gearin G."/>
            <person name="Gellesch M."/>
            <person name="Goldberg J."/>
            <person name="Griggs A."/>
            <person name="Gujja S."/>
            <person name="Heiman D."/>
            <person name="Howarth C."/>
            <person name="Larson L."/>
            <person name="Lui A."/>
            <person name="MacDonald P.J.P."/>
            <person name="Mehta T."/>
            <person name="Montmayeur A."/>
            <person name="Murphy C."/>
            <person name="Neiman D."/>
            <person name="Pearson M."/>
            <person name="Priest M."/>
            <person name="Roberts A."/>
            <person name="Saif S."/>
            <person name="Shea T."/>
            <person name="Shenoy N."/>
            <person name="Sisk P."/>
            <person name="Stolte C."/>
            <person name="Sykes S."/>
            <person name="Yandava C."/>
            <person name="Wortman J."/>
            <person name="Nusbaum C."/>
            <person name="Birren B."/>
        </authorList>
    </citation>
    <scope>NUCLEOTIDE SEQUENCE</scope>
    <source>
        <strain evidence="2">R3-111a-1</strain>
    </source>
</reference>
<dbReference type="eggNOG" id="KOG1564">
    <property type="taxonomic scope" value="Eukaryota"/>
</dbReference>
<reference evidence="4" key="1">
    <citation type="submission" date="2010-07" db="EMBL/GenBank/DDBJ databases">
        <title>The genome sequence of Gaeumannomyces graminis var. tritici strain R3-111a-1.</title>
        <authorList>
            <consortium name="The Broad Institute Genome Sequencing Platform"/>
            <person name="Ma L.-J."/>
            <person name="Dead R."/>
            <person name="Young S."/>
            <person name="Zeng Q."/>
            <person name="Koehrsen M."/>
            <person name="Alvarado L."/>
            <person name="Berlin A."/>
            <person name="Chapman S.B."/>
            <person name="Chen Z."/>
            <person name="Freedman E."/>
            <person name="Gellesch M."/>
            <person name="Goldberg J."/>
            <person name="Griggs A."/>
            <person name="Gujja S."/>
            <person name="Heilman E.R."/>
            <person name="Heiman D."/>
            <person name="Hepburn T."/>
            <person name="Howarth C."/>
            <person name="Jen D."/>
            <person name="Larson L."/>
            <person name="Mehta T."/>
            <person name="Neiman D."/>
            <person name="Pearson M."/>
            <person name="Roberts A."/>
            <person name="Saif S."/>
            <person name="Shea T."/>
            <person name="Shenoy N."/>
            <person name="Sisk P."/>
            <person name="Stolte C."/>
            <person name="Sykes S."/>
            <person name="Walk T."/>
            <person name="White J."/>
            <person name="Yandava C."/>
            <person name="Haas B."/>
            <person name="Nusbaum C."/>
            <person name="Birren B."/>
        </authorList>
    </citation>
    <scope>NUCLEOTIDE SEQUENCE [LARGE SCALE GENOMIC DNA]</scope>
    <source>
        <strain evidence="4">R3-111a-1</strain>
    </source>
</reference>
<dbReference type="EnsemblFungi" id="EJT71477">
    <property type="protein sequence ID" value="EJT71477"/>
    <property type="gene ID" value="GGTG_10734"/>
</dbReference>
<feature type="compositionally biased region" description="Gly residues" evidence="1">
    <location>
        <begin position="106"/>
        <end position="116"/>
    </location>
</feature>
<feature type="region of interest" description="Disordered" evidence="1">
    <location>
        <begin position="94"/>
        <end position="122"/>
    </location>
</feature>
<feature type="region of interest" description="Disordered" evidence="1">
    <location>
        <begin position="44"/>
        <end position="72"/>
    </location>
</feature>
<dbReference type="VEuPathDB" id="FungiDB:GGTG_10734"/>
<evidence type="ECO:0000313" key="2">
    <source>
        <dbReference type="EMBL" id="EJT71477.1"/>
    </source>
</evidence>
<evidence type="ECO:0000256" key="1">
    <source>
        <dbReference type="SAM" id="MobiDB-lite"/>
    </source>
</evidence>
<dbReference type="STRING" id="644352.J3PB61"/>
<sequence length="180" mass="19233">MRDAAWPRPEPAVTMTMKAGLSHDIPALLLDHQQRWFTGWGDEEEQVEQGWGNGGGDDDRPPRVGNPKTPSLGLVWSTQVAARLALIKRPILPGEREEIGRPDGDAGAGGGGGGGTANNSSPLRTWRRWMKVVFAPHAPESGPGLDGAVEFDITPAGLRGLPPPRGRARTGKKRKRAAEG</sequence>
<name>J3PB61_GAET3</name>
<dbReference type="HOGENOM" id="CLU_1496298_0_0_1"/>
<dbReference type="Proteomes" id="UP000006039">
    <property type="component" value="Unassembled WGS sequence"/>
</dbReference>
<keyword evidence="4" id="KW-1185">Reference proteome</keyword>
<dbReference type="RefSeq" id="XP_009226874.1">
    <property type="nucleotide sequence ID" value="XM_009228610.1"/>
</dbReference>
<gene>
    <name evidence="3" type="primary">20351192</name>
    <name evidence="2" type="ORF">GGTG_10734</name>
</gene>
<dbReference type="GeneID" id="20351192"/>
<evidence type="ECO:0000313" key="4">
    <source>
        <dbReference type="Proteomes" id="UP000006039"/>
    </source>
</evidence>
<organism evidence="2">
    <name type="scientific">Gaeumannomyces tritici (strain R3-111a-1)</name>
    <name type="common">Wheat and barley take-all root rot fungus</name>
    <name type="synonym">Gaeumannomyces graminis var. tritici</name>
    <dbReference type="NCBI Taxonomy" id="644352"/>
    <lineage>
        <taxon>Eukaryota</taxon>
        <taxon>Fungi</taxon>
        <taxon>Dikarya</taxon>
        <taxon>Ascomycota</taxon>
        <taxon>Pezizomycotina</taxon>
        <taxon>Sordariomycetes</taxon>
        <taxon>Sordariomycetidae</taxon>
        <taxon>Magnaporthales</taxon>
        <taxon>Magnaporthaceae</taxon>
        <taxon>Gaeumannomyces</taxon>
    </lineage>
</organism>
<dbReference type="EMBL" id="GL385400">
    <property type="protein sequence ID" value="EJT71477.1"/>
    <property type="molecule type" value="Genomic_DNA"/>
</dbReference>
<feature type="compositionally biased region" description="Basic and acidic residues" evidence="1">
    <location>
        <begin position="94"/>
        <end position="104"/>
    </location>
</feature>
<dbReference type="OrthoDB" id="1861185at2759"/>
<reference evidence="3" key="4">
    <citation type="journal article" date="2015" name="G3 (Bethesda)">
        <title>Genome sequences of three phytopathogenic species of the Magnaporthaceae family of fungi.</title>
        <authorList>
            <person name="Okagaki L.H."/>
            <person name="Nunes C.C."/>
            <person name="Sailsbery J."/>
            <person name="Clay B."/>
            <person name="Brown D."/>
            <person name="John T."/>
            <person name="Oh Y."/>
            <person name="Young N."/>
            <person name="Fitzgerald M."/>
            <person name="Haas B.J."/>
            <person name="Zeng Q."/>
            <person name="Young S."/>
            <person name="Adiconis X."/>
            <person name="Fan L."/>
            <person name="Levin J.Z."/>
            <person name="Mitchell T.K."/>
            <person name="Okubara P.A."/>
            <person name="Farman M.L."/>
            <person name="Kohn L.M."/>
            <person name="Birren B."/>
            <person name="Ma L.-J."/>
            <person name="Dean R.A."/>
        </authorList>
    </citation>
    <scope>NUCLEOTIDE SEQUENCE</scope>
    <source>
        <strain evidence="3">R3-111a-1</strain>
    </source>
</reference>
<feature type="compositionally biased region" description="Basic residues" evidence="1">
    <location>
        <begin position="166"/>
        <end position="180"/>
    </location>
</feature>
<protein>
    <submittedName>
        <fullName evidence="2 3">Uncharacterized protein</fullName>
    </submittedName>
</protein>
<dbReference type="AlphaFoldDB" id="J3PB61"/>
<proteinExistence type="predicted"/>
<reference evidence="3" key="5">
    <citation type="submission" date="2018-04" db="UniProtKB">
        <authorList>
            <consortium name="EnsemblFungi"/>
        </authorList>
    </citation>
    <scope>IDENTIFICATION</scope>
    <source>
        <strain evidence="3">R3-111a-1</strain>
    </source>
</reference>
<accession>J3PB61</accession>
<feature type="region of interest" description="Disordered" evidence="1">
    <location>
        <begin position="137"/>
        <end position="180"/>
    </location>
</feature>